<dbReference type="Gene3D" id="4.10.70.10">
    <property type="entry name" value="Disintegrin domain"/>
    <property type="match status" value="1"/>
</dbReference>
<dbReference type="PROSITE" id="PS00427">
    <property type="entry name" value="DISINTEGRIN_1"/>
    <property type="match status" value="1"/>
</dbReference>
<feature type="disulfide bond" evidence="6">
    <location>
        <begin position="350"/>
        <end position="370"/>
    </location>
</feature>
<dbReference type="PANTHER" id="PTHR11905">
    <property type="entry name" value="ADAM A DISINTEGRIN AND METALLOPROTEASE DOMAIN"/>
    <property type="match status" value="1"/>
</dbReference>
<feature type="disulfide bond" evidence="7">
    <location>
        <begin position="240"/>
        <end position="245"/>
    </location>
</feature>
<dbReference type="SMART" id="SM00050">
    <property type="entry name" value="DISIN"/>
    <property type="match status" value="1"/>
</dbReference>
<dbReference type="InterPro" id="IPR034027">
    <property type="entry name" value="Reprolysin_adamalysin"/>
</dbReference>
<dbReference type="Pfam" id="PF01421">
    <property type="entry name" value="Reprolysin"/>
    <property type="match status" value="1"/>
</dbReference>
<dbReference type="InterPro" id="IPR024079">
    <property type="entry name" value="MetalloPept_cat_dom_sf"/>
</dbReference>
<dbReference type="SMART" id="SM00608">
    <property type="entry name" value="ACR"/>
    <property type="match status" value="1"/>
</dbReference>
<evidence type="ECO:0000256" key="8">
    <source>
        <dbReference type="SAM" id="Phobius"/>
    </source>
</evidence>
<evidence type="ECO:0000313" key="11">
    <source>
        <dbReference type="Ensembl" id="ENSPNAP00000054210.1"/>
    </source>
</evidence>
<reference evidence="11" key="3">
    <citation type="submission" date="2025-09" db="UniProtKB">
        <authorList>
            <consortium name="Ensembl"/>
        </authorList>
    </citation>
    <scope>IDENTIFICATION</scope>
</reference>
<evidence type="ECO:0000259" key="10">
    <source>
        <dbReference type="PROSITE" id="PS50215"/>
    </source>
</evidence>
<keyword evidence="3" id="KW-0378">Hydrolase</keyword>
<keyword evidence="5 7" id="KW-1015">Disulfide bond</keyword>
<feature type="binding site" evidence="7">
    <location>
        <position position="227"/>
    </location>
    <ligand>
        <name>Zn(2+)</name>
        <dbReference type="ChEBI" id="CHEBI:29105"/>
        <note>catalytic</note>
    </ligand>
</feature>
<dbReference type="PROSITE" id="PS50214">
    <property type="entry name" value="DISINTEGRIN_2"/>
    <property type="match status" value="1"/>
</dbReference>
<feature type="domain" description="Peptidase M12B" evidence="10">
    <location>
        <begin position="102"/>
        <end position="284"/>
    </location>
</feature>
<proteinExistence type="predicted"/>
<dbReference type="InterPro" id="IPR036436">
    <property type="entry name" value="Disintegrin_dom_sf"/>
</dbReference>
<dbReference type="InterPro" id="IPR006586">
    <property type="entry name" value="ADAM_Cys-rich"/>
</dbReference>
<dbReference type="GO" id="GO:0005886">
    <property type="term" value="C:plasma membrane"/>
    <property type="evidence" value="ECO:0007669"/>
    <property type="project" value="TreeGrafter"/>
</dbReference>
<dbReference type="FunFam" id="4.10.70.10:FF:000001">
    <property type="entry name" value="Disintegrin and metalloproteinase domain-containing protein 22"/>
    <property type="match status" value="1"/>
</dbReference>
<sequence length="499" mass="54541">RTLFKKLFTPISTTMWNLTRAAQTLTYVKMSVCAVDRGFFRAGGQDYMIEPLTGSETGEHGVFKAEFFRSVSFSCGVTNETLDSALPRFNIRVQHRSVVREFQKLGSDVTKVRKRMFQIINFVNMVYFPLHTFIGLVGLEVWSDGDKINVTSSAAKTLSAFTQWRTNELNTVKENDNAQLITAINFGSIVGLANVGSLCTMDSTTLVRDFSSNALETGAVLAHELGHNLGMLHDTSSCSCVEAHCIMAPVLSNPPPEHFSNCSVADYVQFLQSSPALQCLLNEPANGSIISPPICGNGFQEEGEECDCGPMEECTDPCCHAATCTFTQGSQCSSGDCCNNCKFLPLATMCRNIQSECDLPEYCSGMSADCPEDTYRVDGLPCRNNSGYCYEGQCPLKLDQCISMWGDTAEVALESCYNLNTRGTHYAYCSRPYPQDYIGCAEKDIMCGKLFCSNGTAVPLFGTGVTLGSCKLTIYSDPTMDYGQVKSGTKCGDGRVRES</sequence>
<dbReference type="InterPro" id="IPR001590">
    <property type="entry name" value="Peptidase_M12B"/>
</dbReference>
<dbReference type="Proteomes" id="UP001501920">
    <property type="component" value="Chromosome 18"/>
</dbReference>
<keyword evidence="8" id="KW-0812">Transmembrane</keyword>
<feature type="binding site" evidence="7">
    <location>
        <position position="233"/>
    </location>
    <ligand>
        <name>Zn(2+)</name>
        <dbReference type="ChEBI" id="CHEBI:29105"/>
        <note>catalytic</note>
    </ligand>
</feature>
<dbReference type="GO" id="GO:0004222">
    <property type="term" value="F:metalloendopeptidase activity"/>
    <property type="evidence" value="ECO:0007669"/>
    <property type="project" value="InterPro"/>
</dbReference>
<evidence type="ECO:0000256" key="6">
    <source>
        <dbReference type="PROSITE-ProRule" id="PRU00068"/>
    </source>
</evidence>
<reference evidence="11" key="2">
    <citation type="submission" date="2025-08" db="UniProtKB">
        <authorList>
            <consortium name="Ensembl"/>
        </authorList>
    </citation>
    <scope>IDENTIFICATION</scope>
</reference>
<name>A0AAR2JQA0_PYGNA</name>
<keyword evidence="8" id="KW-1133">Transmembrane helix</keyword>
<accession>A0AAR2JQA0</accession>
<dbReference type="InterPro" id="IPR001762">
    <property type="entry name" value="Disintegrin_dom"/>
</dbReference>
<dbReference type="PROSITE" id="PS50215">
    <property type="entry name" value="ADAM_MEPRO"/>
    <property type="match status" value="1"/>
</dbReference>
<evidence type="ECO:0000256" key="5">
    <source>
        <dbReference type="ARBA" id="ARBA00023157"/>
    </source>
</evidence>
<feature type="transmembrane region" description="Helical" evidence="8">
    <location>
        <begin position="119"/>
        <end position="142"/>
    </location>
</feature>
<reference evidence="11 12" key="1">
    <citation type="submission" date="2020-10" db="EMBL/GenBank/DDBJ databases">
        <title>Pygocentrus nattereri (red-bellied piranha) genome, fPygNat1, primary haplotype.</title>
        <authorList>
            <person name="Myers G."/>
            <person name="Meyer A."/>
            <person name="Karagic N."/>
            <person name="Pippel M."/>
            <person name="Winkler S."/>
            <person name="Tracey A."/>
            <person name="Wood J."/>
            <person name="Formenti G."/>
            <person name="Howe K."/>
            <person name="Fedrigo O."/>
            <person name="Jarvis E.D."/>
        </authorList>
    </citation>
    <scope>NUCLEOTIDE SEQUENCE [LARGE SCALE GENOMIC DNA]</scope>
</reference>
<dbReference type="InterPro" id="IPR018358">
    <property type="entry name" value="Disintegrin_CS"/>
</dbReference>
<keyword evidence="12" id="KW-1185">Reference proteome</keyword>
<protein>
    <recommendedName>
        <fullName evidence="13">ADAM metallopeptidase domain 28</fullName>
    </recommendedName>
</protein>
<evidence type="ECO:0000259" key="9">
    <source>
        <dbReference type="PROSITE" id="PS50214"/>
    </source>
</evidence>
<dbReference type="Gene3D" id="3.40.390.10">
    <property type="entry name" value="Collagenase (Catalytic Domain)"/>
    <property type="match status" value="1"/>
</dbReference>
<feature type="disulfide bond" evidence="7">
    <location>
        <begin position="238"/>
        <end position="262"/>
    </location>
</feature>
<feature type="disulfide bond" evidence="7">
    <location>
        <begin position="199"/>
        <end position="279"/>
    </location>
</feature>
<dbReference type="PANTHER" id="PTHR11905:SF32">
    <property type="entry name" value="DISINTEGRIN AND METALLOPROTEINASE DOMAIN-CONTAINING PROTEIN 28"/>
    <property type="match status" value="1"/>
</dbReference>
<dbReference type="GO" id="GO:0046872">
    <property type="term" value="F:metal ion binding"/>
    <property type="evidence" value="ECO:0007669"/>
    <property type="project" value="UniProtKB-KW"/>
</dbReference>
<dbReference type="PRINTS" id="PR00289">
    <property type="entry name" value="DISINTEGRIN"/>
</dbReference>
<evidence type="ECO:0000256" key="4">
    <source>
        <dbReference type="ARBA" id="ARBA00022833"/>
    </source>
</evidence>
<evidence type="ECO:0000256" key="1">
    <source>
        <dbReference type="ARBA" id="ARBA00001947"/>
    </source>
</evidence>
<feature type="domain" description="Disintegrin" evidence="9">
    <location>
        <begin position="292"/>
        <end position="378"/>
    </location>
</feature>
<comment type="cofactor">
    <cofactor evidence="1">
        <name>Zn(2+)</name>
        <dbReference type="ChEBI" id="CHEBI:29105"/>
    </cofactor>
</comment>
<dbReference type="SUPFAM" id="SSF55486">
    <property type="entry name" value="Metalloproteases ('zincins'), catalytic domain"/>
    <property type="match status" value="1"/>
</dbReference>
<dbReference type="Pfam" id="PF00200">
    <property type="entry name" value="Disintegrin"/>
    <property type="match status" value="1"/>
</dbReference>
<organism evidence="11 12">
    <name type="scientific">Pygocentrus nattereri</name>
    <name type="common">Red-bellied piranha</name>
    <dbReference type="NCBI Taxonomy" id="42514"/>
    <lineage>
        <taxon>Eukaryota</taxon>
        <taxon>Metazoa</taxon>
        <taxon>Chordata</taxon>
        <taxon>Craniata</taxon>
        <taxon>Vertebrata</taxon>
        <taxon>Euteleostomi</taxon>
        <taxon>Actinopterygii</taxon>
        <taxon>Neopterygii</taxon>
        <taxon>Teleostei</taxon>
        <taxon>Ostariophysi</taxon>
        <taxon>Characiformes</taxon>
        <taxon>Characoidei</taxon>
        <taxon>Pygocentrus</taxon>
    </lineage>
</organism>
<evidence type="ECO:0000256" key="3">
    <source>
        <dbReference type="ARBA" id="ARBA00022801"/>
    </source>
</evidence>
<evidence type="ECO:0000256" key="2">
    <source>
        <dbReference type="ARBA" id="ARBA00022723"/>
    </source>
</evidence>
<keyword evidence="4 7" id="KW-0862">Zinc</keyword>
<evidence type="ECO:0000256" key="7">
    <source>
        <dbReference type="PROSITE-ProRule" id="PRU00276"/>
    </source>
</evidence>
<dbReference type="GO" id="GO:0006508">
    <property type="term" value="P:proteolysis"/>
    <property type="evidence" value="ECO:0007669"/>
    <property type="project" value="InterPro"/>
</dbReference>
<dbReference type="GeneTree" id="ENSGT00940000156716"/>
<keyword evidence="2 7" id="KW-0479">Metal-binding</keyword>
<dbReference type="SUPFAM" id="SSF57552">
    <property type="entry name" value="Blood coagulation inhibitor (disintegrin)"/>
    <property type="match status" value="1"/>
</dbReference>
<dbReference type="FunFam" id="3.40.390.10:FF:000002">
    <property type="entry name" value="Disintegrin and metalloproteinase domain-containing protein 22"/>
    <property type="match status" value="1"/>
</dbReference>
<dbReference type="Pfam" id="PF08516">
    <property type="entry name" value="ADAM_CR"/>
    <property type="match status" value="1"/>
</dbReference>
<feature type="binding site" evidence="7">
    <location>
        <position position="223"/>
    </location>
    <ligand>
        <name>Zn(2+)</name>
        <dbReference type="ChEBI" id="CHEBI:29105"/>
        <note>catalytic</note>
    </ligand>
</feature>
<feature type="active site" evidence="7">
    <location>
        <position position="224"/>
    </location>
</feature>
<dbReference type="AlphaFoldDB" id="A0AAR2JQA0"/>
<dbReference type="CDD" id="cd04269">
    <property type="entry name" value="ZnMc_adamalysin_II_like"/>
    <property type="match status" value="1"/>
</dbReference>
<evidence type="ECO:0008006" key="13">
    <source>
        <dbReference type="Google" id="ProtNLM"/>
    </source>
</evidence>
<dbReference type="Ensembl" id="ENSPNAT00000074963.1">
    <property type="protein sequence ID" value="ENSPNAP00000054210.1"/>
    <property type="gene ID" value="ENSPNAG00000023708.2"/>
</dbReference>
<keyword evidence="8" id="KW-0472">Membrane</keyword>
<evidence type="ECO:0000313" key="12">
    <source>
        <dbReference type="Proteomes" id="UP001501920"/>
    </source>
</evidence>